<organism evidence="3 4">
    <name type="scientific">Corynebacterium incognita</name>
    <dbReference type="NCBI Taxonomy" id="2754725"/>
    <lineage>
        <taxon>Bacteria</taxon>
        <taxon>Bacillati</taxon>
        <taxon>Actinomycetota</taxon>
        <taxon>Actinomycetes</taxon>
        <taxon>Mycobacteriales</taxon>
        <taxon>Corynebacteriaceae</taxon>
        <taxon>Corynebacterium</taxon>
    </lineage>
</organism>
<evidence type="ECO:0000256" key="1">
    <source>
        <dbReference type="SAM" id="SignalP"/>
    </source>
</evidence>
<feature type="chain" id="PRO_5039203855" description="AMIN-like domain-containing protein" evidence="1">
    <location>
        <begin position="19"/>
        <end position="183"/>
    </location>
</feature>
<name>A0A7G7CN20_9CORY</name>
<reference evidence="3 4" key="1">
    <citation type="submission" date="2020-07" db="EMBL/GenBank/DDBJ databases">
        <title>Complete genome and description of Corynebacterium incognita strain Marseille-Q3630 sp. nov.</title>
        <authorList>
            <person name="Boxberger M."/>
        </authorList>
    </citation>
    <scope>NUCLEOTIDE SEQUENCE [LARGE SCALE GENOMIC DNA]</scope>
    <source>
        <strain evidence="3 4">Marseille-Q3630</strain>
    </source>
</reference>
<dbReference type="RefSeq" id="WP_185175372.1">
    <property type="nucleotide sequence ID" value="NZ_CP059404.1"/>
</dbReference>
<evidence type="ECO:0000313" key="4">
    <source>
        <dbReference type="Proteomes" id="UP000515743"/>
    </source>
</evidence>
<sequence length="183" mass="19342">MKKTVACLVATLALSACGTEEPAVTSTMQVSSAGITPLGDADKKMKTLRPEAPAQLMVKDVRVGQHEGFERVVFELEGDGDPGWHIDYTASPAQQGSGNAISYEGSTALEVNIDGTVYPFEMGKKDPNIGTVAGAGGNVKQIVSAGTFEGRSQFVIGLNKELPYSVEVLRGPTRVIIDIRSND</sequence>
<evidence type="ECO:0000313" key="3">
    <source>
        <dbReference type="EMBL" id="QNE88986.1"/>
    </source>
</evidence>
<dbReference type="PROSITE" id="PS51257">
    <property type="entry name" value="PROKAR_LIPOPROTEIN"/>
    <property type="match status" value="1"/>
</dbReference>
<dbReference type="KEGG" id="cik:H0194_07830"/>
<dbReference type="AlphaFoldDB" id="A0A7G7CN20"/>
<keyword evidence="4" id="KW-1185">Reference proteome</keyword>
<protein>
    <recommendedName>
        <fullName evidence="2">AMIN-like domain-containing protein</fullName>
    </recommendedName>
</protein>
<feature type="signal peptide" evidence="1">
    <location>
        <begin position="1"/>
        <end position="18"/>
    </location>
</feature>
<feature type="domain" description="AMIN-like" evidence="2">
    <location>
        <begin position="57"/>
        <end position="180"/>
    </location>
</feature>
<evidence type="ECO:0000259" key="2">
    <source>
        <dbReference type="Pfam" id="PF24837"/>
    </source>
</evidence>
<keyword evidence="1" id="KW-0732">Signal</keyword>
<accession>A0A7G7CN20</accession>
<dbReference type="Proteomes" id="UP000515743">
    <property type="component" value="Chromosome"/>
</dbReference>
<proteinExistence type="predicted"/>
<dbReference type="EMBL" id="CP059404">
    <property type="protein sequence ID" value="QNE88986.1"/>
    <property type="molecule type" value="Genomic_DNA"/>
</dbReference>
<dbReference type="InterPro" id="IPR056303">
    <property type="entry name" value="AMIN-like"/>
</dbReference>
<dbReference type="Pfam" id="PF24837">
    <property type="entry name" value="AMIN-like"/>
    <property type="match status" value="1"/>
</dbReference>
<gene>
    <name evidence="3" type="ORF">H0194_07830</name>
</gene>